<accession>A0A7C3I1N0</accession>
<gene>
    <name evidence="1" type="ORF">ENS59_00580</name>
</gene>
<dbReference type="AlphaFoldDB" id="A0A7C3I1N0"/>
<proteinExistence type="predicted"/>
<comment type="caution">
    <text evidence="1">The sequence shown here is derived from an EMBL/GenBank/DDBJ whole genome shotgun (WGS) entry which is preliminary data.</text>
</comment>
<protein>
    <submittedName>
        <fullName evidence="1">Uncharacterized protein</fullName>
    </submittedName>
</protein>
<organism evidence="1">
    <name type="scientific">Gracilinema caldarium</name>
    <dbReference type="NCBI Taxonomy" id="215591"/>
    <lineage>
        <taxon>Bacteria</taxon>
        <taxon>Pseudomonadati</taxon>
        <taxon>Spirochaetota</taxon>
        <taxon>Spirochaetia</taxon>
        <taxon>Spirochaetales</taxon>
        <taxon>Breznakiellaceae</taxon>
        <taxon>Gracilinema</taxon>
    </lineage>
</organism>
<evidence type="ECO:0000313" key="1">
    <source>
        <dbReference type="EMBL" id="HFH27998.1"/>
    </source>
</evidence>
<sequence length="204" mass="24113">MAADCLYLFVNQEPITDPWRWVTSFCNSTGYTLAKLSHPCSQYWKMQPDSNCEHQKEDILKQFRENNYFNLDISKNYNECLELVVHKYFVMVDDYHLIQFSNRWDTFLDFLQGQVDAEAVRMIEQTIHSMQHWKTVLCASYMLICSEYIFDELVTLIADSFSISKLLNHGYIPITEKNRDTKGVYINSALDIQTDDPHKVVYIY</sequence>
<dbReference type="EMBL" id="DSVL01000016">
    <property type="protein sequence ID" value="HFH27998.1"/>
    <property type="molecule type" value="Genomic_DNA"/>
</dbReference>
<reference evidence="1" key="1">
    <citation type="journal article" date="2020" name="mSystems">
        <title>Genome- and Community-Level Interaction Insights into Carbon Utilization and Element Cycling Functions of Hydrothermarchaeota in Hydrothermal Sediment.</title>
        <authorList>
            <person name="Zhou Z."/>
            <person name="Liu Y."/>
            <person name="Xu W."/>
            <person name="Pan J."/>
            <person name="Luo Z.H."/>
            <person name="Li M."/>
        </authorList>
    </citation>
    <scope>NUCLEOTIDE SEQUENCE [LARGE SCALE GENOMIC DNA]</scope>
    <source>
        <strain evidence="1">SpSt-503</strain>
    </source>
</reference>
<name>A0A7C3I1N0_9SPIR</name>